<feature type="compositionally biased region" description="Basic and acidic residues" evidence="4">
    <location>
        <begin position="101"/>
        <end position="112"/>
    </location>
</feature>
<dbReference type="Gene3D" id="3.30.420.40">
    <property type="match status" value="1"/>
</dbReference>
<feature type="compositionally biased region" description="Low complexity" evidence="4">
    <location>
        <begin position="153"/>
        <end position="165"/>
    </location>
</feature>
<accession>A0A0H5G9Q9</accession>
<comment type="similarity">
    <text evidence="1">Belongs to the FGGY kinase family.</text>
</comment>
<dbReference type="GO" id="GO:0005737">
    <property type="term" value="C:cytoplasm"/>
    <property type="evidence" value="ECO:0007669"/>
    <property type="project" value="TreeGrafter"/>
</dbReference>
<feature type="region of interest" description="Disordered" evidence="4">
    <location>
        <begin position="243"/>
        <end position="265"/>
    </location>
</feature>
<evidence type="ECO:0000259" key="7">
    <source>
        <dbReference type="Pfam" id="PF02782"/>
    </source>
</evidence>
<keyword evidence="5" id="KW-0812">Transmembrane</keyword>
<evidence type="ECO:0008006" key="9">
    <source>
        <dbReference type="Google" id="ProtNLM"/>
    </source>
</evidence>
<dbReference type="GO" id="GO:0019150">
    <property type="term" value="F:D-ribulokinase activity"/>
    <property type="evidence" value="ECO:0007669"/>
    <property type="project" value="TreeGrafter"/>
</dbReference>
<feature type="domain" description="Carbohydrate kinase FGGY N-terminal" evidence="6">
    <location>
        <begin position="607"/>
        <end position="880"/>
    </location>
</feature>
<feature type="region of interest" description="Disordered" evidence="4">
    <location>
        <begin position="97"/>
        <end position="183"/>
    </location>
</feature>
<feature type="region of interest" description="Disordered" evidence="4">
    <location>
        <begin position="1"/>
        <end position="42"/>
    </location>
</feature>
<feature type="transmembrane region" description="Helical" evidence="5">
    <location>
        <begin position="52"/>
        <end position="72"/>
    </location>
</feature>
<evidence type="ECO:0000256" key="2">
    <source>
        <dbReference type="ARBA" id="ARBA00022679"/>
    </source>
</evidence>
<dbReference type="EMBL" id="LN868506">
    <property type="protein sequence ID" value="CRX79039.1"/>
    <property type="molecule type" value="Genomic_DNA"/>
</dbReference>
<dbReference type="SUPFAM" id="SSF53067">
    <property type="entry name" value="Actin-like ATPase domain"/>
    <property type="match status" value="2"/>
</dbReference>
<dbReference type="Pfam" id="PF00370">
    <property type="entry name" value="FGGY_N"/>
    <property type="match status" value="1"/>
</dbReference>
<evidence type="ECO:0000313" key="8">
    <source>
        <dbReference type="EMBL" id="CRX79039.1"/>
    </source>
</evidence>
<evidence type="ECO:0000256" key="4">
    <source>
        <dbReference type="SAM" id="MobiDB-lite"/>
    </source>
</evidence>
<dbReference type="Pfam" id="PF02782">
    <property type="entry name" value="FGGY_C"/>
    <property type="match status" value="1"/>
</dbReference>
<dbReference type="PANTHER" id="PTHR43435:SF4">
    <property type="entry name" value="FGGY CARBOHYDRATE KINASE DOMAIN-CONTAINING PROTEIN"/>
    <property type="match status" value="1"/>
</dbReference>
<dbReference type="InterPro" id="IPR018485">
    <property type="entry name" value="FGGY_C"/>
</dbReference>
<keyword evidence="2" id="KW-0808">Transferase</keyword>
<feature type="compositionally biased region" description="Basic and acidic residues" evidence="4">
    <location>
        <begin position="128"/>
        <end position="137"/>
    </location>
</feature>
<dbReference type="InterPro" id="IPR043129">
    <property type="entry name" value="ATPase_NBD"/>
</dbReference>
<evidence type="ECO:0000256" key="5">
    <source>
        <dbReference type="SAM" id="Phobius"/>
    </source>
</evidence>
<evidence type="ECO:0000259" key="6">
    <source>
        <dbReference type="Pfam" id="PF00370"/>
    </source>
</evidence>
<organism evidence="8">
    <name type="scientific">Leucosporidium scottii</name>
    <dbReference type="NCBI Taxonomy" id="5278"/>
    <lineage>
        <taxon>Eukaryota</taxon>
        <taxon>Fungi</taxon>
        <taxon>Dikarya</taxon>
        <taxon>Basidiomycota</taxon>
        <taxon>Pucciniomycotina</taxon>
        <taxon>Microbotryomycetes</taxon>
        <taxon>Leucosporidiales</taxon>
        <taxon>Leucosporidium</taxon>
    </lineage>
</organism>
<dbReference type="InterPro" id="IPR006003">
    <property type="entry name" value="FGGY_RbtK-like"/>
</dbReference>
<protein>
    <recommendedName>
        <fullName evidence="9">Carbohydrate kinase FGGY C-terminal domain-containing protein</fullName>
    </recommendedName>
</protein>
<gene>
    <name evidence="8" type="ORF">ls5930a1_00089</name>
</gene>
<dbReference type="CDD" id="cd07782">
    <property type="entry name" value="ASKHA_NBD_FGGY_D-RBK"/>
    <property type="match status" value="1"/>
</dbReference>
<feature type="non-terminal residue" evidence="8">
    <location>
        <position position="1"/>
    </location>
</feature>
<reference evidence="8" key="1">
    <citation type="submission" date="2015-06" db="EMBL/GenBank/DDBJ databases">
        <title>Genetic Architecture Underlying Mating-Type Determination in the Yeast Leucosporidium scottii and the Evolution of Mating Systems in Basidiomycetes.</title>
        <authorList>
            <person name="Maia T.M."/>
            <person name="Lopes S."/>
            <person name="Almeida J.M.G.C.F."/>
            <person name="Rosa L.H."/>
            <person name="Sampaio J.P."/>
            <person name="Goncalves P."/>
            <person name="Coelho M.A."/>
        </authorList>
    </citation>
    <scope>NUCLEOTIDE SEQUENCE</scope>
</reference>
<dbReference type="PANTHER" id="PTHR43435">
    <property type="entry name" value="RIBULOKINASE"/>
    <property type="match status" value="1"/>
</dbReference>
<proteinExistence type="inferred from homology"/>
<sequence>MSHVRRRSETRVPSLPSSPVHHIPTSPSAQRTLPPYKLSSHSFRSRSHRRSLSLLLAALSLLMGCMILFNVLSAGDSELLQVNHAAGGAAERVVPGLHQQEQLRRPAKALEEQEKEEEEHSLEVVQQEEDHGAREIVEEAEANSEGVERVPSQQAAEQQQQAEPVAVEEEDTTAPSTDKSLPPCKRTMLFKMAGLHGFGSEFNLLIRAASLARRFDYTLLPVDSSSWNYGDLTSFFTTPPLTCRPPRDTTRRMPMTFDDEDVDGDGDEGPLGVDLRWTKNDHVVWSHRNLDGLDRAIVGLFTTEDEVGELHRWDLEKLSLAHQRKEKKEGHAELLPADQTVPEAYWEVFKRQAELARSLWRPTEEIVEMTKQVERDLELSAGSEQTEAGDLVIGVHVRLGDKYMEASHIGPQAYAKDVVPEPLVTSTPGLHSDALASYLTAATELVFSILTTSLDHSSSAASPNAWKGKPTLVVMSDDGEVWKAFAEHKLGKRFRVVGTPVAKVEGEFEMAEGQGKKMVKKTKKLGKRQERGVDPLAKDGGFISFNSMTLPARVALTKTFVRDISLLAEHADGLVLTASSNVGRLLLLLAGEDKVLEARVRSLDTRGSGSARAALVSESGDIAAESTHETLTRRDDHDSDIFEQSTDQIWDCISKACKAVLQESGVSNTDVKGIGFDATCSLAVASMDDGSPISVSKDSWGADHQHDDGRVWNVILWADHRASAEAKLINSTGSMVLKYVGGTMSLEMEAPKMLWLKRHMPAETFKSSMFFDLPDFLTYKATGDLARSNCSLACKCSYVPPGVEGSQGWNDEFFTKIGLEEFPKSAYKQVGGTPGHSGLILTAGQPVGKGISAKAAQELGLLEGTPVGSAVIDAYAGWVGTVAAPMEGQSTTNLNDSKHRLAAIAGTSTCHIVQSPEAVFVPGVWGPYKHAIFPGCESYSRRLLAPKADLGAPSLADWMNEGGQSSTGQLLDFMIDTHPASAKLKQLAKEQGTNHFSLLTEILKKMAKDHKVPFMSYLTKDIQLYPDLHGELPFLSPSLLGADFLLPAPATGNRSPLADNEMRGMLIGMQLDKNVSDLALRYYATAEAIALQTRQIIDEMNKNGHEVRSIFMSGGLVKNSFLILIADICNVPVQLPHSHSASVVLGSAMLGAAAAQEAAEGPIIETQEQAEKGSFEMKDRLWDIMIKMSKPGTTVKPSASEKELRLLKVKYETFLECIELQRKWRKNVSQALEA</sequence>
<name>A0A0H5G9Q9_9BASI</name>
<dbReference type="GO" id="GO:0019321">
    <property type="term" value="P:pentose metabolic process"/>
    <property type="evidence" value="ECO:0007669"/>
    <property type="project" value="TreeGrafter"/>
</dbReference>
<dbReference type="AlphaFoldDB" id="A0A0H5G9Q9"/>
<dbReference type="Gene3D" id="1.20.58.2240">
    <property type="match status" value="2"/>
</dbReference>
<feature type="domain" description="Carbohydrate kinase FGGY C-terminal" evidence="7">
    <location>
        <begin position="901"/>
        <end position="1155"/>
    </location>
</feature>
<keyword evidence="5" id="KW-1133">Transmembrane helix</keyword>
<dbReference type="InterPro" id="IPR018484">
    <property type="entry name" value="FGGY_N"/>
</dbReference>
<evidence type="ECO:0000256" key="1">
    <source>
        <dbReference type="ARBA" id="ARBA00009156"/>
    </source>
</evidence>
<evidence type="ECO:0000256" key="3">
    <source>
        <dbReference type="ARBA" id="ARBA00022777"/>
    </source>
</evidence>
<dbReference type="NCBIfam" id="TIGR01315">
    <property type="entry name" value="5C_CHO_kinase"/>
    <property type="match status" value="1"/>
</dbReference>
<keyword evidence="3" id="KW-0418">Kinase</keyword>
<keyword evidence="5" id="KW-0472">Membrane</keyword>